<dbReference type="InterPro" id="IPR008928">
    <property type="entry name" value="6-hairpin_glycosidase_sf"/>
</dbReference>
<name>A0A815KVA5_9BILA</name>
<dbReference type="GO" id="GO:0005975">
    <property type="term" value="P:carbohydrate metabolic process"/>
    <property type="evidence" value="ECO:0007669"/>
    <property type="project" value="InterPro"/>
</dbReference>
<dbReference type="OrthoDB" id="9998177at2759"/>
<evidence type="ECO:0000313" key="1">
    <source>
        <dbReference type="EMBL" id="CAF1400586.1"/>
    </source>
</evidence>
<sequence>MARVRFNYTDEAFKILNTMLERVDNDSNCLTFNYEKGQIREDFVQIGSNFPFPESGIAVISFLHGFVGVIAKIDGLHICPQLPSTFDLVQIQVNYLRVTLTITVTKQNSSTIYHLTIPEQQLSIDLLRGSCYNLTSIK</sequence>
<accession>A0A815KVA5</accession>
<proteinExistence type="predicted"/>
<reference evidence="1" key="1">
    <citation type="submission" date="2021-02" db="EMBL/GenBank/DDBJ databases">
        <authorList>
            <person name="Nowell W R."/>
        </authorList>
    </citation>
    <scope>NUCLEOTIDE SEQUENCE</scope>
</reference>
<organism evidence="1 2">
    <name type="scientific">Rotaria sordida</name>
    <dbReference type="NCBI Taxonomy" id="392033"/>
    <lineage>
        <taxon>Eukaryota</taxon>
        <taxon>Metazoa</taxon>
        <taxon>Spiralia</taxon>
        <taxon>Gnathifera</taxon>
        <taxon>Rotifera</taxon>
        <taxon>Eurotatoria</taxon>
        <taxon>Bdelloidea</taxon>
        <taxon>Philodinida</taxon>
        <taxon>Philodinidae</taxon>
        <taxon>Rotaria</taxon>
    </lineage>
</organism>
<gene>
    <name evidence="1" type="ORF">RFH988_LOCUS34825</name>
</gene>
<evidence type="ECO:0000313" key="2">
    <source>
        <dbReference type="Proteomes" id="UP000663882"/>
    </source>
</evidence>
<dbReference type="Proteomes" id="UP000663882">
    <property type="component" value="Unassembled WGS sequence"/>
</dbReference>
<dbReference type="SUPFAM" id="SSF48208">
    <property type="entry name" value="Six-hairpin glycosidases"/>
    <property type="match status" value="1"/>
</dbReference>
<dbReference type="Gene3D" id="2.60.420.10">
    <property type="entry name" value="Maltose phosphorylase, domain 3"/>
    <property type="match status" value="1"/>
</dbReference>
<dbReference type="AlphaFoldDB" id="A0A815KVA5"/>
<comment type="caution">
    <text evidence="1">The sequence shown here is derived from an EMBL/GenBank/DDBJ whole genome shotgun (WGS) entry which is preliminary data.</text>
</comment>
<dbReference type="EMBL" id="CAJNOO010005002">
    <property type="protein sequence ID" value="CAF1400586.1"/>
    <property type="molecule type" value="Genomic_DNA"/>
</dbReference>
<protein>
    <submittedName>
        <fullName evidence="1">Uncharacterized protein</fullName>
    </submittedName>
</protein>